<evidence type="ECO:0000313" key="1">
    <source>
        <dbReference type="EMBL" id="KAI0057903.1"/>
    </source>
</evidence>
<dbReference type="EMBL" id="MU277241">
    <property type="protein sequence ID" value="KAI0057903.1"/>
    <property type="molecule type" value="Genomic_DNA"/>
</dbReference>
<accession>A0ACB8SNR1</accession>
<keyword evidence="2" id="KW-1185">Reference proteome</keyword>
<protein>
    <submittedName>
        <fullName evidence="1">Uncharacterized protein</fullName>
    </submittedName>
</protein>
<sequence length="341" mass="38377">MSKYDAPDPEWGPIEEQLPPPFDFNTDPAILQDHWVKVTQPAMAHIMKARLSENAKYRLEDHKVPVEGGEINVRVVIPEYGGTDASYPLVIWMHAGGWVVGNVDQDDYWTRLLSTELHVTIVNVEYRLAPQHPFPTGLNDSYAAVKWAASNADRLSASLEKGFIVAGQSAGGNFSAVISHRALADPFFSDKPLTGQFLCVPTTLRWEVVPEKYKSELRSWEIYGKTKMLGADTVQWFYNHYQAPPDSPEMSPALYPSHSGLPPAYIQASGHDPLRDEAILYERLLREAGTPTRFDIYPGLPHGFQMAAPHIKATQKLLHDTYCGFRWLLAGQRARKTFFLD</sequence>
<name>A0ACB8SNR1_9AGAM</name>
<gene>
    <name evidence="1" type="ORF">BV25DRAFT_1338304</name>
</gene>
<comment type="caution">
    <text evidence="1">The sequence shown here is derived from an EMBL/GenBank/DDBJ whole genome shotgun (WGS) entry which is preliminary data.</text>
</comment>
<reference evidence="1" key="2">
    <citation type="journal article" date="2022" name="New Phytol.">
        <title>Evolutionary transition to the ectomycorrhizal habit in the genomes of a hyperdiverse lineage of mushroom-forming fungi.</title>
        <authorList>
            <person name="Looney B."/>
            <person name="Miyauchi S."/>
            <person name="Morin E."/>
            <person name="Drula E."/>
            <person name="Courty P.E."/>
            <person name="Kohler A."/>
            <person name="Kuo A."/>
            <person name="LaButti K."/>
            <person name="Pangilinan J."/>
            <person name="Lipzen A."/>
            <person name="Riley R."/>
            <person name="Andreopoulos W."/>
            <person name="He G."/>
            <person name="Johnson J."/>
            <person name="Nolan M."/>
            <person name="Tritt A."/>
            <person name="Barry K.W."/>
            <person name="Grigoriev I.V."/>
            <person name="Nagy L.G."/>
            <person name="Hibbett D."/>
            <person name="Henrissat B."/>
            <person name="Matheny P.B."/>
            <person name="Labbe J."/>
            <person name="Martin F.M."/>
        </authorList>
    </citation>
    <scope>NUCLEOTIDE SEQUENCE</scope>
    <source>
        <strain evidence="1">HHB10654</strain>
    </source>
</reference>
<dbReference type="Proteomes" id="UP000814140">
    <property type="component" value="Unassembled WGS sequence"/>
</dbReference>
<organism evidence="1 2">
    <name type="scientific">Artomyces pyxidatus</name>
    <dbReference type="NCBI Taxonomy" id="48021"/>
    <lineage>
        <taxon>Eukaryota</taxon>
        <taxon>Fungi</taxon>
        <taxon>Dikarya</taxon>
        <taxon>Basidiomycota</taxon>
        <taxon>Agaricomycotina</taxon>
        <taxon>Agaricomycetes</taxon>
        <taxon>Russulales</taxon>
        <taxon>Auriscalpiaceae</taxon>
        <taxon>Artomyces</taxon>
    </lineage>
</organism>
<evidence type="ECO:0000313" key="2">
    <source>
        <dbReference type="Proteomes" id="UP000814140"/>
    </source>
</evidence>
<proteinExistence type="predicted"/>
<reference evidence="1" key="1">
    <citation type="submission" date="2021-03" db="EMBL/GenBank/DDBJ databases">
        <authorList>
            <consortium name="DOE Joint Genome Institute"/>
            <person name="Ahrendt S."/>
            <person name="Looney B.P."/>
            <person name="Miyauchi S."/>
            <person name="Morin E."/>
            <person name="Drula E."/>
            <person name="Courty P.E."/>
            <person name="Chicoki N."/>
            <person name="Fauchery L."/>
            <person name="Kohler A."/>
            <person name="Kuo A."/>
            <person name="Labutti K."/>
            <person name="Pangilinan J."/>
            <person name="Lipzen A."/>
            <person name="Riley R."/>
            <person name="Andreopoulos W."/>
            <person name="He G."/>
            <person name="Johnson J."/>
            <person name="Barry K.W."/>
            <person name="Grigoriev I.V."/>
            <person name="Nagy L."/>
            <person name="Hibbett D."/>
            <person name="Henrissat B."/>
            <person name="Matheny P.B."/>
            <person name="Labbe J."/>
            <person name="Martin F."/>
        </authorList>
    </citation>
    <scope>NUCLEOTIDE SEQUENCE</scope>
    <source>
        <strain evidence="1">HHB10654</strain>
    </source>
</reference>